<evidence type="ECO:0000256" key="1">
    <source>
        <dbReference type="ARBA" id="ARBA00007409"/>
    </source>
</evidence>
<evidence type="ECO:0000313" key="9">
    <source>
        <dbReference type="EMBL" id="ERF70299.1"/>
    </source>
</evidence>
<dbReference type="GO" id="GO:0005634">
    <property type="term" value="C:nucleus"/>
    <property type="evidence" value="ECO:0007669"/>
    <property type="project" value="UniProtKB-ARBA"/>
</dbReference>
<dbReference type="Gene3D" id="1.20.1050.130">
    <property type="match status" value="1"/>
</dbReference>
<comment type="catalytic activity">
    <reaction evidence="4">
        <text>RX + glutathione = an S-substituted glutathione + a halide anion + H(+)</text>
        <dbReference type="Rhea" id="RHEA:16437"/>
        <dbReference type="ChEBI" id="CHEBI:15378"/>
        <dbReference type="ChEBI" id="CHEBI:16042"/>
        <dbReference type="ChEBI" id="CHEBI:17792"/>
        <dbReference type="ChEBI" id="CHEBI:57925"/>
        <dbReference type="ChEBI" id="CHEBI:90779"/>
        <dbReference type="EC" id="2.5.1.18"/>
    </reaction>
</comment>
<organism evidence="9 10">
    <name type="scientific">Endocarpon pusillum (strain Z07020 / HMAS-L-300199)</name>
    <name type="common">Lichen-forming fungus</name>
    <dbReference type="NCBI Taxonomy" id="1263415"/>
    <lineage>
        <taxon>Eukaryota</taxon>
        <taxon>Fungi</taxon>
        <taxon>Dikarya</taxon>
        <taxon>Ascomycota</taxon>
        <taxon>Pezizomycotina</taxon>
        <taxon>Eurotiomycetes</taxon>
        <taxon>Chaetothyriomycetidae</taxon>
        <taxon>Verrucariales</taxon>
        <taxon>Verrucariaceae</taxon>
        <taxon>Endocarpon</taxon>
    </lineage>
</organism>
<comment type="function">
    <text evidence="5">Involved in the oxidative stress response and detoxification.</text>
</comment>
<dbReference type="RefSeq" id="XP_007804061.1">
    <property type="nucleotide sequence ID" value="XM_007805870.1"/>
</dbReference>
<dbReference type="AlphaFoldDB" id="U1HMQ2"/>
<dbReference type="GO" id="GO:0004364">
    <property type="term" value="F:glutathione transferase activity"/>
    <property type="evidence" value="ECO:0007669"/>
    <property type="project" value="UniProtKB-EC"/>
</dbReference>
<dbReference type="Proteomes" id="UP000019373">
    <property type="component" value="Unassembled WGS sequence"/>
</dbReference>
<protein>
    <recommendedName>
        <fullName evidence="2">glutathione transferase</fullName>
        <ecNumber evidence="2">2.5.1.18</ecNumber>
    </recommendedName>
</protein>
<keyword evidence="10" id="KW-1185">Reference proteome</keyword>
<dbReference type="SFLD" id="SFLDG01151">
    <property type="entry name" value="Main.2:_Nu-like"/>
    <property type="match status" value="1"/>
</dbReference>
<dbReference type="PROSITE" id="PS50405">
    <property type="entry name" value="GST_CTER"/>
    <property type="match status" value="1"/>
</dbReference>
<dbReference type="EMBL" id="KE721344">
    <property type="protein sequence ID" value="ERF70299.1"/>
    <property type="molecule type" value="Genomic_DNA"/>
</dbReference>
<evidence type="ECO:0000313" key="10">
    <source>
        <dbReference type="Proteomes" id="UP000019373"/>
    </source>
</evidence>
<dbReference type="InterPro" id="IPR004046">
    <property type="entry name" value="GST_C"/>
</dbReference>
<dbReference type="SUPFAM" id="SSF47616">
    <property type="entry name" value="GST C-terminal domain-like"/>
    <property type="match status" value="1"/>
</dbReference>
<dbReference type="HOGENOM" id="CLU_011226_14_2_1"/>
<name>U1HMQ2_ENDPU</name>
<sequence>MSSLKPLTLYSHHIGPNPWKVAFILEELNLPYDTKIVQFPNMKKPPFNTEVTLNGRVPAIIDPNNNNLTLWESGAIVQYLIDTYDKDHKISYPSSSPENFLCYQWLHFQMSGQGPYYGQAIWFARYHPEKVPSAVERYVKEMERVIGVLDTHLQKARTEFLVGNKCTYADLVFVPWAVLVPSIANDSPIDVEGKYPHYDQWLKRVCEREAVKKALADKARMSETK</sequence>
<evidence type="ECO:0000259" key="7">
    <source>
        <dbReference type="PROSITE" id="PS50404"/>
    </source>
</evidence>
<dbReference type="FunFam" id="1.20.1050.130:FF:000016">
    <property type="entry name" value="Glutathione S-transferase 1"/>
    <property type="match status" value="1"/>
</dbReference>
<evidence type="ECO:0000256" key="3">
    <source>
        <dbReference type="ARBA" id="ARBA00022679"/>
    </source>
</evidence>
<feature type="domain" description="GST N-terminal" evidence="7">
    <location>
        <begin position="5"/>
        <end position="88"/>
    </location>
</feature>
<dbReference type="PANTHER" id="PTHR44051">
    <property type="entry name" value="GLUTATHIONE S-TRANSFERASE-RELATED"/>
    <property type="match status" value="1"/>
</dbReference>
<feature type="domain" description="GST C-terminal" evidence="8">
    <location>
        <begin position="95"/>
        <end position="225"/>
    </location>
</feature>
<keyword evidence="3" id="KW-0808">Transferase</keyword>
<dbReference type="EC" id="2.5.1.18" evidence="2"/>
<dbReference type="InterPro" id="IPR010987">
    <property type="entry name" value="Glutathione-S-Trfase_C-like"/>
</dbReference>
<comment type="similarity">
    <text evidence="1 6">Belongs to the GST superfamily.</text>
</comment>
<dbReference type="CDD" id="cd03048">
    <property type="entry name" value="GST_N_Ure2p_like"/>
    <property type="match status" value="1"/>
</dbReference>
<dbReference type="PANTHER" id="PTHR44051:SF3">
    <property type="entry name" value="TRANSCRIPTIONAL REGULATOR URE2"/>
    <property type="match status" value="1"/>
</dbReference>
<dbReference type="InterPro" id="IPR036249">
    <property type="entry name" value="Thioredoxin-like_sf"/>
</dbReference>
<evidence type="ECO:0000256" key="4">
    <source>
        <dbReference type="ARBA" id="ARBA00047960"/>
    </source>
</evidence>
<dbReference type="InterPro" id="IPR036282">
    <property type="entry name" value="Glutathione-S-Trfase_C_sf"/>
</dbReference>
<dbReference type="CDD" id="cd10293">
    <property type="entry name" value="GST_C_Ure2p"/>
    <property type="match status" value="1"/>
</dbReference>
<dbReference type="SUPFAM" id="SSF52833">
    <property type="entry name" value="Thioredoxin-like"/>
    <property type="match status" value="1"/>
</dbReference>
<evidence type="ECO:0000259" key="8">
    <source>
        <dbReference type="PROSITE" id="PS50405"/>
    </source>
</evidence>
<dbReference type="Pfam" id="PF02798">
    <property type="entry name" value="GST_N"/>
    <property type="match status" value="1"/>
</dbReference>
<gene>
    <name evidence="9" type="ORF">EPUS_06340</name>
</gene>
<dbReference type="eggNOG" id="KOG0867">
    <property type="taxonomic scope" value="Eukaryota"/>
</dbReference>
<dbReference type="GO" id="GO:0005737">
    <property type="term" value="C:cytoplasm"/>
    <property type="evidence" value="ECO:0007669"/>
    <property type="project" value="UniProtKB-ARBA"/>
</dbReference>
<dbReference type="OMA" id="NPWKVIM"/>
<dbReference type="InterPro" id="IPR040079">
    <property type="entry name" value="Glutathione_S-Trfase"/>
</dbReference>
<evidence type="ECO:0000256" key="6">
    <source>
        <dbReference type="RuleBase" id="RU003494"/>
    </source>
</evidence>
<dbReference type="PROSITE" id="PS50404">
    <property type="entry name" value="GST_NTER"/>
    <property type="match status" value="1"/>
</dbReference>
<proteinExistence type="inferred from homology"/>
<accession>U1HMQ2</accession>
<dbReference type="Pfam" id="PF00043">
    <property type="entry name" value="GST_C"/>
    <property type="match status" value="1"/>
</dbReference>
<dbReference type="OrthoDB" id="422574at2759"/>
<reference evidence="10" key="1">
    <citation type="journal article" date="2014" name="BMC Genomics">
        <title>Genome characteristics reveal the impact of lichenization on lichen-forming fungus Endocarpon pusillum Hedwig (Verrucariales, Ascomycota).</title>
        <authorList>
            <person name="Wang Y.-Y."/>
            <person name="Liu B."/>
            <person name="Zhang X.-Y."/>
            <person name="Zhou Q.-M."/>
            <person name="Zhang T."/>
            <person name="Li H."/>
            <person name="Yu Y.-F."/>
            <person name="Zhang X.-L."/>
            <person name="Hao X.-Y."/>
            <person name="Wang M."/>
            <person name="Wang L."/>
            <person name="Wei J.-C."/>
        </authorList>
    </citation>
    <scope>NUCLEOTIDE SEQUENCE [LARGE SCALE GENOMIC DNA]</scope>
    <source>
        <strain evidence="10">Z07020 / HMAS-L-300199</strain>
    </source>
</reference>
<evidence type="ECO:0000256" key="5">
    <source>
        <dbReference type="ARBA" id="ARBA00060024"/>
    </source>
</evidence>
<dbReference type="GeneID" id="19241283"/>
<dbReference type="SFLD" id="SFLDS00019">
    <property type="entry name" value="Glutathione_Transferase_(cytos"/>
    <property type="match status" value="1"/>
</dbReference>
<dbReference type="SFLD" id="SFLDG00358">
    <property type="entry name" value="Main_(cytGST)"/>
    <property type="match status" value="1"/>
</dbReference>
<dbReference type="InterPro" id="IPR004045">
    <property type="entry name" value="Glutathione_S-Trfase_N"/>
</dbReference>
<evidence type="ECO:0000256" key="2">
    <source>
        <dbReference type="ARBA" id="ARBA00012452"/>
    </source>
</evidence>